<protein>
    <recommendedName>
        <fullName evidence="5">Demethylmenaquinone methyltransferase</fullName>
        <ecNumber evidence="5">2.1.1.163</ecNumber>
    </recommendedName>
</protein>
<comment type="function">
    <text evidence="5">Methyltransferase required for the conversion of demethylmenaquinol (DMKH2) to menaquinol (MKH2).</text>
</comment>
<feature type="binding site" evidence="5">
    <location>
        <position position="67"/>
    </location>
    <ligand>
        <name>S-adenosyl-L-methionine</name>
        <dbReference type="ChEBI" id="CHEBI:59789"/>
    </ligand>
</feature>
<dbReference type="EC" id="2.1.1.163" evidence="5"/>
<gene>
    <name evidence="6" type="primary">ubiE</name>
    <name evidence="5" type="synonym">menG</name>
    <name evidence="6" type="ORF">F8C82_01630</name>
</gene>
<comment type="similarity">
    <text evidence="5">Belongs to the class I-like SAM-binding methyltransferase superfamily. MenG/UbiE family.</text>
</comment>
<sequence>MAEVKPYASKEGSKKQQVAEMFDNISARYDFLNHFLSMGIDKGWRRKVVRMIGAKNPSTILDIATGTGDLAIALSKIPNTQITGLDLSAGMLKVGEEKIEKKGLTSQISLQQGDSENLPFEDNSFDAITVAFGVRNFENLEKGLSEIHRVVKPGGTIAVLEFSQPTGFPFKQVYRFYFKYILPTIGRLVSKDESAYTYLPESVDAFPYGDRFVQILNKLGFKKPVAKEVTFGVATIYTATK</sequence>
<feature type="binding site" evidence="5">
    <location>
        <begin position="114"/>
        <end position="115"/>
    </location>
    <ligand>
        <name>S-adenosyl-L-methionine</name>
        <dbReference type="ChEBI" id="CHEBI:59789"/>
    </ligand>
</feature>
<dbReference type="InterPro" id="IPR023576">
    <property type="entry name" value="UbiE/COQ5_MeTrFase_CS"/>
</dbReference>
<dbReference type="PANTHER" id="PTHR43591">
    <property type="entry name" value="METHYLTRANSFERASE"/>
    <property type="match status" value="1"/>
</dbReference>
<dbReference type="PROSITE" id="PS51608">
    <property type="entry name" value="SAM_MT_UBIE"/>
    <property type="match status" value="1"/>
</dbReference>
<dbReference type="CDD" id="cd02440">
    <property type="entry name" value="AdoMet_MTases"/>
    <property type="match status" value="1"/>
</dbReference>
<comment type="caution">
    <text evidence="5">Lacks conserved residue(s) required for the propagation of feature annotation.</text>
</comment>
<feature type="binding site" evidence="5">
    <location>
        <position position="86"/>
    </location>
    <ligand>
        <name>S-adenosyl-L-methionine</name>
        <dbReference type="ChEBI" id="CHEBI:59789"/>
    </ligand>
</feature>
<dbReference type="Proteomes" id="UP000484164">
    <property type="component" value="Unassembled WGS sequence"/>
</dbReference>
<evidence type="ECO:0000313" key="7">
    <source>
        <dbReference type="Proteomes" id="UP000484164"/>
    </source>
</evidence>
<dbReference type="Pfam" id="PF01209">
    <property type="entry name" value="Ubie_methyltran"/>
    <property type="match status" value="1"/>
</dbReference>
<dbReference type="PROSITE" id="PS01184">
    <property type="entry name" value="UBIE_2"/>
    <property type="match status" value="1"/>
</dbReference>
<keyword evidence="4 5" id="KW-0949">S-adenosyl-L-methionine</keyword>
<comment type="catalytic activity">
    <reaction evidence="5">
        <text>a 2-demethylmenaquinol + S-adenosyl-L-methionine = a menaquinol + S-adenosyl-L-homocysteine + H(+)</text>
        <dbReference type="Rhea" id="RHEA:42640"/>
        <dbReference type="Rhea" id="RHEA-COMP:9539"/>
        <dbReference type="Rhea" id="RHEA-COMP:9563"/>
        <dbReference type="ChEBI" id="CHEBI:15378"/>
        <dbReference type="ChEBI" id="CHEBI:18151"/>
        <dbReference type="ChEBI" id="CHEBI:55437"/>
        <dbReference type="ChEBI" id="CHEBI:57856"/>
        <dbReference type="ChEBI" id="CHEBI:59789"/>
        <dbReference type="EC" id="2.1.1.163"/>
    </reaction>
</comment>
<evidence type="ECO:0000256" key="4">
    <source>
        <dbReference type="ARBA" id="ARBA00022691"/>
    </source>
</evidence>
<keyword evidence="3 5" id="KW-0808">Transferase</keyword>
<accession>A0A6L3ZHL5</accession>
<dbReference type="Gene3D" id="3.40.50.150">
    <property type="entry name" value="Vaccinia Virus protein VP39"/>
    <property type="match status" value="1"/>
</dbReference>
<keyword evidence="2 5" id="KW-0489">Methyltransferase</keyword>
<dbReference type="PROSITE" id="PS01183">
    <property type="entry name" value="UBIE_1"/>
    <property type="match status" value="1"/>
</dbReference>
<dbReference type="SUPFAM" id="SSF53335">
    <property type="entry name" value="S-adenosyl-L-methionine-dependent methyltransferases"/>
    <property type="match status" value="1"/>
</dbReference>
<dbReference type="OrthoDB" id="9808140at2"/>
<dbReference type="InterPro" id="IPR004033">
    <property type="entry name" value="UbiE/COQ5_MeTrFase"/>
</dbReference>
<evidence type="ECO:0000256" key="5">
    <source>
        <dbReference type="HAMAP-Rule" id="MF_01813"/>
    </source>
</evidence>
<keyword evidence="1 5" id="KW-0474">Menaquinone biosynthesis</keyword>
<dbReference type="GO" id="GO:0043770">
    <property type="term" value="F:demethylmenaquinone methyltransferase activity"/>
    <property type="evidence" value="ECO:0007669"/>
    <property type="project" value="UniProtKB-UniRule"/>
</dbReference>
<organism evidence="6 7">
    <name type="scientific">Phaeocystidibacter marisrubri</name>
    <dbReference type="NCBI Taxonomy" id="1577780"/>
    <lineage>
        <taxon>Bacteria</taxon>
        <taxon>Pseudomonadati</taxon>
        <taxon>Bacteroidota</taxon>
        <taxon>Flavobacteriia</taxon>
        <taxon>Flavobacteriales</taxon>
        <taxon>Phaeocystidibacteraceae</taxon>
        <taxon>Phaeocystidibacter</taxon>
    </lineage>
</organism>
<dbReference type="PANTHER" id="PTHR43591:SF24">
    <property type="entry name" value="2-METHOXY-6-POLYPRENYL-1,4-BENZOQUINOL METHYLASE, MITOCHONDRIAL"/>
    <property type="match status" value="1"/>
</dbReference>
<evidence type="ECO:0000256" key="3">
    <source>
        <dbReference type="ARBA" id="ARBA00022679"/>
    </source>
</evidence>
<dbReference type="HAMAP" id="MF_01813">
    <property type="entry name" value="MenG_UbiE_methyltr"/>
    <property type="match status" value="1"/>
</dbReference>
<dbReference type="GO" id="GO:0009234">
    <property type="term" value="P:menaquinone biosynthetic process"/>
    <property type="evidence" value="ECO:0007669"/>
    <property type="project" value="UniProtKB-UniRule"/>
</dbReference>
<dbReference type="UniPathway" id="UPA00079">
    <property type="reaction ID" value="UER00169"/>
</dbReference>
<comment type="pathway">
    <text evidence="5">Quinol/quinone metabolism; menaquinone biosynthesis; menaquinol from 1,4-dihydroxy-2-naphthoate: step 2/2.</text>
</comment>
<proteinExistence type="inferred from homology"/>
<keyword evidence="7" id="KW-1185">Reference proteome</keyword>
<evidence type="ECO:0000313" key="6">
    <source>
        <dbReference type="EMBL" id="KAB2817123.1"/>
    </source>
</evidence>
<reference evidence="6 7" key="1">
    <citation type="submission" date="2019-10" db="EMBL/GenBank/DDBJ databases">
        <title>Genome sequence of Phaeocystidibacter marisrubri JCM30614 (type strain).</title>
        <authorList>
            <person name="Bowman J.P."/>
        </authorList>
    </citation>
    <scope>NUCLEOTIDE SEQUENCE [LARGE SCALE GENOMIC DNA]</scope>
    <source>
        <strain evidence="6 7">JCM 30614</strain>
    </source>
</reference>
<dbReference type="InterPro" id="IPR029063">
    <property type="entry name" value="SAM-dependent_MTases_sf"/>
</dbReference>
<dbReference type="AlphaFoldDB" id="A0A6L3ZHL5"/>
<dbReference type="RefSeq" id="WP_151691694.1">
    <property type="nucleotide sequence ID" value="NZ_BMGX01000002.1"/>
</dbReference>
<dbReference type="NCBIfam" id="TIGR01934">
    <property type="entry name" value="MenG_MenH_UbiE"/>
    <property type="match status" value="1"/>
</dbReference>
<name>A0A6L3ZHL5_9FLAO</name>
<evidence type="ECO:0000256" key="1">
    <source>
        <dbReference type="ARBA" id="ARBA00022428"/>
    </source>
</evidence>
<evidence type="ECO:0000256" key="2">
    <source>
        <dbReference type="ARBA" id="ARBA00022603"/>
    </source>
</evidence>
<dbReference type="NCBIfam" id="NF001244">
    <property type="entry name" value="PRK00216.1-5"/>
    <property type="match status" value="1"/>
</dbReference>
<dbReference type="EMBL" id="WBVQ01000001">
    <property type="protein sequence ID" value="KAB2817123.1"/>
    <property type="molecule type" value="Genomic_DNA"/>
</dbReference>
<comment type="caution">
    <text evidence="6">The sequence shown here is derived from an EMBL/GenBank/DDBJ whole genome shotgun (WGS) entry which is preliminary data.</text>
</comment>
<dbReference type="GO" id="GO:0032259">
    <property type="term" value="P:methylation"/>
    <property type="evidence" value="ECO:0007669"/>
    <property type="project" value="UniProtKB-KW"/>
</dbReference>